<evidence type="ECO:0000256" key="1">
    <source>
        <dbReference type="SAM" id="MobiDB-lite"/>
    </source>
</evidence>
<name>A0ABY6G126_9MICO</name>
<evidence type="ECO:0000313" key="3">
    <source>
        <dbReference type="Proteomes" id="UP001164305"/>
    </source>
</evidence>
<proteinExistence type="predicted"/>
<reference evidence="2" key="1">
    <citation type="submission" date="2022-10" db="EMBL/GenBank/DDBJ databases">
        <title>Whole-Genome Sequencing of Brachybacterium huguangmaarense BRM-3, Isolated from Betula schmidtii.</title>
        <authorList>
            <person name="Haam D."/>
        </authorList>
    </citation>
    <scope>NUCLEOTIDE SEQUENCE</scope>
    <source>
        <strain evidence="2">BRM-3</strain>
    </source>
</reference>
<evidence type="ECO:0008006" key="4">
    <source>
        <dbReference type="Google" id="ProtNLM"/>
    </source>
</evidence>
<dbReference type="RefSeq" id="WP_263593887.1">
    <property type="nucleotide sequence ID" value="NZ_CP107020.1"/>
</dbReference>
<dbReference type="EMBL" id="CP107020">
    <property type="protein sequence ID" value="UYG16674.1"/>
    <property type="molecule type" value="Genomic_DNA"/>
</dbReference>
<organism evidence="2 3">
    <name type="scientific">Brachybacterium huguangmaarense</name>
    <dbReference type="NCBI Taxonomy" id="1652028"/>
    <lineage>
        <taxon>Bacteria</taxon>
        <taxon>Bacillati</taxon>
        <taxon>Actinomycetota</taxon>
        <taxon>Actinomycetes</taxon>
        <taxon>Micrococcales</taxon>
        <taxon>Dermabacteraceae</taxon>
        <taxon>Brachybacterium</taxon>
    </lineage>
</organism>
<evidence type="ECO:0000313" key="2">
    <source>
        <dbReference type="EMBL" id="UYG16674.1"/>
    </source>
</evidence>
<sequence length="238" mass="24702">MSPKDSPASDDSADAKTQPDDRTFRIVDTALKVQRPLAATYVSSLRRKHLDLSEDDLVAHIEKRFSRMLTASGAGVGGTAALPGVGTAAAVVLTAGEGAAFAEACAFLTLAVAEIRGVDMGDAERRRAIVLGVLGGEKGAEIMGKALGRQGIQWSSVLSGVAPDFVVNAASKQFRRWIRRKVAARLGGVWAGRLIPFGIGAVIGGVGNHLLAKGVIDAEREIFSHAPGGHLEAGDAQG</sequence>
<protein>
    <recommendedName>
        <fullName evidence="4">EcsC family protein</fullName>
    </recommendedName>
</protein>
<accession>A0ABY6G126</accession>
<feature type="compositionally biased region" description="Low complexity" evidence="1">
    <location>
        <begin position="1"/>
        <end position="10"/>
    </location>
</feature>
<feature type="region of interest" description="Disordered" evidence="1">
    <location>
        <begin position="1"/>
        <end position="20"/>
    </location>
</feature>
<gene>
    <name evidence="2" type="ORF">BRM3_13915</name>
</gene>
<keyword evidence="3" id="KW-1185">Reference proteome</keyword>
<dbReference type="Proteomes" id="UP001164305">
    <property type="component" value="Chromosome"/>
</dbReference>